<feature type="transmembrane region" description="Helical" evidence="1">
    <location>
        <begin position="120"/>
        <end position="140"/>
    </location>
</feature>
<accession>A0A2S2NLY9</accession>
<gene>
    <name evidence="2" type="ORF">g.172376</name>
</gene>
<keyword evidence="1" id="KW-0812">Transmembrane</keyword>
<evidence type="ECO:0000256" key="1">
    <source>
        <dbReference type="SAM" id="Phobius"/>
    </source>
</evidence>
<proteinExistence type="predicted"/>
<name>A0A2S2NLY9_SCHGA</name>
<evidence type="ECO:0000313" key="2">
    <source>
        <dbReference type="EMBL" id="MBY18201.1"/>
    </source>
</evidence>
<reference evidence="2" key="1">
    <citation type="submission" date="2018-04" db="EMBL/GenBank/DDBJ databases">
        <title>Transcriptome of Schizaphis graminum biotype I.</title>
        <authorList>
            <person name="Scully E.D."/>
            <person name="Geib S.M."/>
            <person name="Palmer N.A."/>
            <person name="Koch K."/>
            <person name="Bradshaw J."/>
            <person name="Heng-Moss T."/>
            <person name="Sarath G."/>
        </authorList>
    </citation>
    <scope>NUCLEOTIDE SEQUENCE</scope>
</reference>
<keyword evidence="1" id="KW-0472">Membrane</keyword>
<protein>
    <submittedName>
        <fullName evidence="2">Uncharacterized protein</fullName>
    </submittedName>
</protein>
<sequence length="175" mass="20140">MCNFQQKVGIYIFKISICSWKTVAFLPHWLLIMRDIEISYWYERKMTEWATAVALTVVEDIIQTDRQTVTTVVIIGVDVSSSFSSNFPLCSFIISACRWTTFCQQPKAGMFREVHPYRPAVISFITLCVGCCLILIQYVVVDSGLAMLKLMCAAPTLGFFLRRYQLNVHQFRPRS</sequence>
<dbReference type="EMBL" id="GGMR01005582">
    <property type="protein sequence ID" value="MBY18201.1"/>
    <property type="molecule type" value="Transcribed_RNA"/>
</dbReference>
<dbReference type="AlphaFoldDB" id="A0A2S2NLY9"/>
<keyword evidence="1" id="KW-1133">Transmembrane helix</keyword>
<organism evidence="2">
    <name type="scientific">Schizaphis graminum</name>
    <name type="common">Green bug aphid</name>
    <dbReference type="NCBI Taxonomy" id="13262"/>
    <lineage>
        <taxon>Eukaryota</taxon>
        <taxon>Metazoa</taxon>
        <taxon>Ecdysozoa</taxon>
        <taxon>Arthropoda</taxon>
        <taxon>Hexapoda</taxon>
        <taxon>Insecta</taxon>
        <taxon>Pterygota</taxon>
        <taxon>Neoptera</taxon>
        <taxon>Paraneoptera</taxon>
        <taxon>Hemiptera</taxon>
        <taxon>Sternorrhyncha</taxon>
        <taxon>Aphidomorpha</taxon>
        <taxon>Aphidoidea</taxon>
        <taxon>Aphididae</taxon>
        <taxon>Aphidini</taxon>
        <taxon>Schizaphis</taxon>
    </lineage>
</organism>